<dbReference type="CDD" id="cd00302">
    <property type="entry name" value="cytochrome_P450"/>
    <property type="match status" value="1"/>
</dbReference>
<accession>A0ABP7XXW0</accession>
<keyword evidence="4" id="KW-1185">Reference proteome</keyword>
<keyword evidence="2" id="KW-0560">Oxidoreductase</keyword>
<dbReference type="EMBL" id="BAABDO010000001">
    <property type="protein sequence ID" value="GAA4126787.1"/>
    <property type="molecule type" value="Genomic_DNA"/>
</dbReference>
<dbReference type="InterPro" id="IPR036396">
    <property type="entry name" value="Cyt_P450_sf"/>
</dbReference>
<sequence length="381" mass="41004">MNPMVWERRLYMAAHPFAYPLLRALARRGPVVRVPGVGVVVNDARLARDVLMDGETFRKDGPGSPGDLWTPVLGPSVLLNMEGEAHRLLRRRLTGLFTPGYTAALCDRVLAAPLDRLSERLARGAAVDLVDAMRTLAGAVIAEVIGLDGGEADYRRLFARGEEIVAMVSLRTRRLSPRQVARARAVLAPLGDIAAAAYAAGDERSVMGRMRAAGLSEREARGAAAAFFLTGTETVATLVPRLIALLHDAGRLDPGVALDAAIDEAMRVTTPTPVMLRGVRRPAAVGGVAVRPGDRVVIATHNCCRAYGPFDPDRPQPPELRRLWFGAGPHFCIGYPLATAETRAVARAVLARAPLTIVHREAARGVLIPAYRRLIVRSRAA</sequence>
<keyword evidence="2" id="KW-0349">Heme</keyword>
<dbReference type="Proteomes" id="UP001500266">
    <property type="component" value="Unassembled WGS sequence"/>
</dbReference>
<dbReference type="InterPro" id="IPR017972">
    <property type="entry name" value="Cyt_P450_CS"/>
</dbReference>
<name>A0ABP7XXW0_9ACTN</name>
<dbReference type="PROSITE" id="PS00086">
    <property type="entry name" value="CYTOCHROME_P450"/>
    <property type="match status" value="1"/>
</dbReference>
<dbReference type="InterPro" id="IPR002397">
    <property type="entry name" value="Cyt_P450_B"/>
</dbReference>
<dbReference type="Gene3D" id="1.10.630.10">
    <property type="entry name" value="Cytochrome P450"/>
    <property type="match status" value="1"/>
</dbReference>
<comment type="similarity">
    <text evidence="1 2">Belongs to the cytochrome P450 family.</text>
</comment>
<keyword evidence="2" id="KW-0408">Iron</keyword>
<reference evidence="4" key="1">
    <citation type="journal article" date="2019" name="Int. J. Syst. Evol. Microbiol.">
        <title>The Global Catalogue of Microorganisms (GCM) 10K type strain sequencing project: providing services to taxonomists for standard genome sequencing and annotation.</title>
        <authorList>
            <consortium name="The Broad Institute Genomics Platform"/>
            <consortium name="The Broad Institute Genome Sequencing Center for Infectious Disease"/>
            <person name="Wu L."/>
            <person name="Ma J."/>
        </authorList>
    </citation>
    <scope>NUCLEOTIDE SEQUENCE [LARGE SCALE GENOMIC DNA]</scope>
    <source>
        <strain evidence="4">JCM 17316</strain>
    </source>
</reference>
<comment type="caution">
    <text evidence="3">The sequence shown here is derived from an EMBL/GenBank/DDBJ whole genome shotgun (WGS) entry which is preliminary data.</text>
</comment>
<dbReference type="PANTHER" id="PTHR46696:SF1">
    <property type="entry name" value="CYTOCHROME P450 YJIB-RELATED"/>
    <property type="match status" value="1"/>
</dbReference>
<proteinExistence type="inferred from homology"/>
<gene>
    <name evidence="3" type="ORF">GCM10022416_00780</name>
</gene>
<dbReference type="PANTHER" id="PTHR46696">
    <property type="entry name" value="P450, PUTATIVE (EUROFUNG)-RELATED"/>
    <property type="match status" value="1"/>
</dbReference>
<protein>
    <submittedName>
        <fullName evidence="3">Cytochrome P450</fullName>
    </submittedName>
</protein>
<keyword evidence="2" id="KW-0479">Metal-binding</keyword>
<evidence type="ECO:0000313" key="3">
    <source>
        <dbReference type="EMBL" id="GAA4126787.1"/>
    </source>
</evidence>
<evidence type="ECO:0000256" key="1">
    <source>
        <dbReference type="ARBA" id="ARBA00010617"/>
    </source>
</evidence>
<keyword evidence="2" id="KW-0503">Monooxygenase</keyword>
<dbReference type="InterPro" id="IPR001128">
    <property type="entry name" value="Cyt_P450"/>
</dbReference>
<dbReference type="Pfam" id="PF00067">
    <property type="entry name" value="p450"/>
    <property type="match status" value="1"/>
</dbReference>
<evidence type="ECO:0000313" key="4">
    <source>
        <dbReference type="Proteomes" id="UP001500266"/>
    </source>
</evidence>
<evidence type="ECO:0000256" key="2">
    <source>
        <dbReference type="RuleBase" id="RU000461"/>
    </source>
</evidence>
<dbReference type="RefSeq" id="WP_345016200.1">
    <property type="nucleotide sequence ID" value="NZ_BAABDO010000001.1"/>
</dbReference>
<dbReference type="PRINTS" id="PR00359">
    <property type="entry name" value="BP450"/>
</dbReference>
<organism evidence="3 4">
    <name type="scientific">Actinomadura keratinilytica</name>
    <dbReference type="NCBI Taxonomy" id="547461"/>
    <lineage>
        <taxon>Bacteria</taxon>
        <taxon>Bacillati</taxon>
        <taxon>Actinomycetota</taxon>
        <taxon>Actinomycetes</taxon>
        <taxon>Streptosporangiales</taxon>
        <taxon>Thermomonosporaceae</taxon>
        <taxon>Actinomadura</taxon>
    </lineage>
</organism>
<dbReference type="SUPFAM" id="SSF48264">
    <property type="entry name" value="Cytochrome P450"/>
    <property type="match status" value="1"/>
</dbReference>